<keyword evidence="9" id="KW-0238">DNA-binding</keyword>
<evidence type="ECO:0000256" key="4">
    <source>
        <dbReference type="ARBA" id="ARBA00022692"/>
    </source>
</evidence>
<dbReference type="InterPro" id="IPR003688">
    <property type="entry name" value="TraG/VirD4"/>
</dbReference>
<reference evidence="9 10" key="1">
    <citation type="submission" date="2019-08" db="EMBL/GenBank/DDBJ databases">
        <title>In-depth cultivation of the pig gut microbiome towards novel bacterial diversity and tailored functional studies.</title>
        <authorList>
            <person name="Wylensek D."/>
            <person name="Hitch T.C.A."/>
            <person name="Clavel T."/>
        </authorList>
    </citation>
    <scope>NUCLEOTIDE SEQUENCE [LARGE SCALE GENOMIC DNA]</scope>
    <source>
        <strain evidence="9 10">WCA-693-APC-5D-A</strain>
    </source>
</reference>
<feature type="region of interest" description="Disordered" evidence="7">
    <location>
        <begin position="741"/>
        <end position="889"/>
    </location>
</feature>
<dbReference type="GO" id="GO:0003677">
    <property type="term" value="F:DNA binding"/>
    <property type="evidence" value="ECO:0007669"/>
    <property type="project" value="UniProtKB-KW"/>
</dbReference>
<dbReference type="CDD" id="cd01127">
    <property type="entry name" value="TrwB_TraG_TraD_VirD4"/>
    <property type="match status" value="2"/>
</dbReference>
<comment type="caution">
    <text evidence="9">The sequence shown here is derived from an EMBL/GenBank/DDBJ whole genome shotgun (WGS) entry which is preliminary data.</text>
</comment>
<dbReference type="SUPFAM" id="SSF52540">
    <property type="entry name" value="P-loop containing nucleoside triphosphate hydrolases"/>
    <property type="match status" value="1"/>
</dbReference>
<evidence type="ECO:0000313" key="9">
    <source>
        <dbReference type="EMBL" id="MSU09249.1"/>
    </source>
</evidence>
<dbReference type="InterPro" id="IPR051539">
    <property type="entry name" value="T4SS-coupling_protein"/>
</dbReference>
<evidence type="ECO:0000256" key="6">
    <source>
        <dbReference type="ARBA" id="ARBA00023136"/>
    </source>
</evidence>
<feature type="transmembrane region" description="Helical" evidence="8">
    <location>
        <begin position="12"/>
        <end position="28"/>
    </location>
</feature>
<evidence type="ECO:0000256" key="5">
    <source>
        <dbReference type="ARBA" id="ARBA00022989"/>
    </source>
</evidence>
<dbReference type="GeneID" id="96779187"/>
<evidence type="ECO:0000256" key="1">
    <source>
        <dbReference type="ARBA" id="ARBA00004651"/>
    </source>
</evidence>
<comment type="similarity">
    <text evidence="2">Belongs to the VirD4/TraG family.</text>
</comment>
<feature type="compositionally biased region" description="Basic and acidic residues" evidence="7">
    <location>
        <begin position="841"/>
        <end position="862"/>
    </location>
</feature>
<name>A0A6I2UHU7_9FIRM</name>
<evidence type="ECO:0000256" key="7">
    <source>
        <dbReference type="SAM" id="MobiDB-lite"/>
    </source>
</evidence>
<keyword evidence="3" id="KW-1003">Cell membrane</keyword>
<evidence type="ECO:0000256" key="3">
    <source>
        <dbReference type="ARBA" id="ARBA00022475"/>
    </source>
</evidence>
<dbReference type="RefSeq" id="WP_154407421.1">
    <property type="nucleotide sequence ID" value="NZ_VUNR01000019.1"/>
</dbReference>
<keyword evidence="10" id="KW-1185">Reference proteome</keyword>
<feature type="compositionally biased region" description="Basic and acidic residues" evidence="7">
    <location>
        <begin position="741"/>
        <end position="750"/>
    </location>
</feature>
<evidence type="ECO:0000313" key="10">
    <source>
        <dbReference type="Proteomes" id="UP000433181"/>
    </source>
</evidence>
<dbReference type="GO" id="GO:0005886">
    <property type="term" value="C:plasma membrane"/>
    <property type="evidence" value="ECO:0007669"/>
    <property type="project" value="UniProtKB-SubCell"/>
</dbReference>
<feature type="compositionally biased region" description="Basic and acidic residues" evidence="7">
    <location>
        <begin position="817"/>
        <end position="830"/>
    </location>
</feature>
<dbReference type="Gene3D" id="3.40.50.300">
    <property type="entry name" value="P-loop containing nucleotide triphosphate hydrolases"/>
    <property type="match status" value="1"/>
</dbReference>
<dbReference type="Proteomes" id="UP000433181">
    <property type="component" value="Unassembled WGS sequence"/>
</dbReference>
<evidence type="ECO:0000256" key="8">
    <source>
        <dbReference type="SAM" id="Phobius"/>
    </source>
</evidence>
<dbReference type="AlphaFoldDB" id="A0A6I2UHU7"/>
<keyword evidence="5 8" id="KW-1133">Transmembrane helix</keyword>
<accession>A0A6I2UHU7</accession>
<protein>
    <submittedName>
        <fullName evidence="9">Type IV secretion system DNA-binding domain-containing protein</fullName>
    </submittedName>
</protein>
<dbReference type="InterPro" id="IPR027417">
    <property type="entry name" value="P-loop_NTPase"/>
</dbReference>
<feature type="transmembrane region" description="Helical" evidence="8">
    <location>
        <begin position="88"/>
        <end position="111"/>
    </location>
</feature>
<dbReference type="PANTHER" id="PTHR37937">
    <property type="entry name" value="CONJUGATIVE TRANSFER: DNA TRANSPORT"/>
    <property type="match status" value="1"/>
</dbReference>
<proteinExistence type="inferred from homology"/>
<evidence type="ECO:0000256" key="2">
    <source>
        <dbReference type="ARBA" id="ARBA00008806"/>
    </source>
</evidence>
<keyword evidence="4 8" id="KW-0812">Transmembrane</keyword>
<dbReference type="EMBL" id="VUNR01000019">
    <property type="protein sequence ID" value="MSU09249.1"/>
    <property type="molecule type" value="Genomic_DNA"/>
</dbReference>
<sequence length="915" mass="102345">MENSNSKKHIWLIYLCIMVFAVLLGNWLKTSLIAADAGYLEYLEQSSVQLGVFSIPNGFSLGSLHIYQPFAWKTWVADPIIQENMPDIVNSYGICPLAAILLGAGMCYLLSKKNQTLDSHGTAEFASAKDIEKLGLTAKDNGVVCGRNPYTDKIMLHDGPEHIFLAAPTRSGKGVGIIIPTGIIWKHSIFFFDPKGELWASTAGFRQKILKQKVLKFEPLCSDGSAAKWNPYAEINFQSYEEYSDVTTINETMVKTGEQTNSDPFWNDSAINVLNGVVMHLMYKNCQENRELPCPTDVFSFLSSPNLNTDQLFSIMKVYPHISPEEFMELEYEEEVGDGAEKRKLKKQYHNPLKEVYGTYYTDFAPIVDYLKSLKANPLTDEEYSSIMDMEGKNPTEELQAAFENLRKAIVVRKDLVSWKSPMSKIRSCKDIKEIEAVINTHKSPLYKLLVHAKVAESAANILEGAKETRQSILSSAKTPLALYQDPLIRKNTAVSDFCFRDLMNPEQAISLYMVLQPNDIEKLRPLTRLFVNTMIAKTVRDMKFDNPDAKKQRLLLMLDEFPQLKKMETIGNTLAICAGYGVKICIVVQNITQLNEIYTKDGSNKILSNSQVQIYMTPSEYDTAKVLSDTIGDKTITAQSTSSNGLFKGGSTSTSEQGRKLLNPDEIMRMDKDKNQLVLVQGGKPIMAKKIRWYKEPYFKKRVFAISAPIFSDTCTAIRDYEQLFAIHAAEVADIKERQEKVNQARMDSETAESGANATNNAANTDEHPAEIADTEAGDAPKSVVDNHSAGNQTEKGTDKAVENQAAESLEAVTEDSGKEDEQIEHAENTAEGDIQQQSEDVKPEKEKDHTAEPGDIDKRQSQQSDIPRSWPAGEEEVIRYDDEPVNNDPEFRFCLGNLNNIKQEGSGEHGTSA</sequence>
<gene>
    <name evidence="9" type="ORF">FYJ84_09655</name>
</gene>
<comment type="subcellular location">
    <subcellularLocation>
        <location evidence="1">Cell membrane</location>
        <topology evidence="1">Multi-pass membrane protein</topology>
    </subcellularLocation>
</comment>
<organism evidence="9 10">
    <name type="scientific">Anaerovibrio slackiae</name>
    <dbReference type="NCBI Taxonomy" id="2652309"/>
    <lineage>
        <taxon>Bacteria</taxon>
        <taxon>Bacillati</taxon>
        <taxon>Bacillota</taxon>
        <taxon>Negativicutes</taxon>
        <taxon>Selenomonadales</taxon>
        <taxon>Selenomonadaceae</taxon>
        <taxon>Anaerovibrio</taxon>
    </lineage>
</organism>
<dbReference type="Pfam" id="PF02534">
    <property type="entry name" value="T4SS-DNA_transf"/>
    <property type="match status" value="2"/>
</dbReference>
<keyword evidence="6 8" id="KW-0472">Membrane</keyword>
<dbReference type="PANTHER" id="PTHR37937:SF1">
    <property type="entry name" value="CONJUGATIVE TRANSFER: DNA TRANSPORT"/>
    <property type="match status" value="1"/>
</dbReference>